<evidence type="ECO:0000256" key="4">
    <source>
        <dbReference type="ARBA" id="ARBA00022857"/>
    </source>
</evidence>
<reference evidence="8 9" key="1">
    <citation type="submission" date="2019-04" db="EMBL/GenBank/DDBJ databases">
        <title>Aspergillus burnettii sp. nov., novel species from soil in southeast Queensland.</title>
        <authorList>
            <person name="Gilchrist C.L.M."/>
            <person name="Pitt J.I."/>
            <person name="Lange L."/>
            <person name="Lacey H.J."/>
            <person name="Vuong D."/>
            <person name="Midgley D.J."/>
            <person name="Greenfield P."/>
            <person name="Bradbury M."/>
            <person name="Lacey E."/>
            <person name="Busk P.K."/>
            <person name="Pilgaard B."/>
            <person name="Chooi Y.H."/>
            <person name="Piggott A.M."/>
        </authorList>
    </citation>
    <scope>NUCLEOTIDE SEQUENCE [LARGE SCALE GENOMIC DNA]</scope>
    <source>
        <strain evidence="8 9">FRR 5400</strain>
    </source>
</reference>
<keyword evidence="3" id="KW-0547">Nucleotide-binding</keyword>
<dbReference type="OrthoDB" id="48317at2759"/>
<reference evidence="7" key="2">
    <citation type="submission" date="2019-04" db="EMBL/GenBank/DDBJ databases">
        <title>Friends and foes A comparative genomics studyof 23 Aspergillus species from section Flavi.</title>
        <authorList>
            <consortium name="DOE Joint Genome Institute"/>
            <person name="Kjaerbolling I."/>
            <person name="Vesth T."/>
            <person name="Frisvad J.C."/>
            <person name="Nybo J.L."/>
            <person name="Theobald S."/>
            <person name="Kildgaard S."/>
            <person name="Isbrandt T."/>
            <person name="Kuo A."/>
            <person name="Sato A."/>
            <person name="Lyhne E.K."/>
            <person name="Kogle M.E."/>
            <person name="Wiebenga A."/>
            <person name="Kun R.S."/>
            <person name="Lubbers R.J."/>
            <person name="Makela M.R."/>
            <person name="Barry K."/>
            <person name="Chovatia M."/>
            <person name="Clum A."/>
            <person name="Daum C."/>
            <person name="Haridas S."/>
            <person name="He G."/>
            <person name="LaButti K."/>
            <person name="Lipzen A."/>
            <person name="Mondo S."/>
            <person name="Riley R."/>
            <person name="Salamov A."/>
            <person name="Simmons B.A."/>
            <person name="Magnuson J.K."/>
            <person name="Henrissat B."/>
            <person name="Mortensen U.H."/>
            <person name="Larsen T.O."/>
            <person name="Devries R.P."/>
            <person name="Grigoriev I.V."/>
            <person name="Machida M."/>
            <person name="Baker S.E."/>
            <person name="Andersen M.R."/>
        </authorList>
    </citation>
    <scope>NUCLEOTIDE SEQUENCE [LARGE SCALE GENOMIC DNA]</scope>
    <source>
        <strain evidence="7">IBT 14317</strain>
    </source>
</reference>
<dbReference type="Gene3D" id="3.40.50.720">
    <property type="entry name" value="NAD(P)-binding Rossmann-like Domain"/>
    <property type="match status" value="1"/>
</dbReference>
<dbReference type="Proteomes" id="UP000541154">
    <property type="component" value="Unassembled WGS sequence"/>
</dbReference>
<dbReference type="Pfam" id="PF00107">
    <property type="entry name" value="ADH_zinc_N"/>
    <property type="match status" value="1"/>
</dbReference>
<comment type="similarity">
    <text evidence="1">Belongs to the zinc-containing alcohol dehydrogenase family.</text>
</comment>
<evidence type="ECO:0000313" key="8">
    <source>
        <dbReference type="EMBL" id="KAF5861963.1"/>
    </source>
</evidence>
<dbReference type="EMBL" id="SPNV01000085">
    <property type="protein sequence ID" value="KAF5861963.1"/>
    <property type="molecule type" value="Genomic_DNA"/>
</dbReference>
<evidence type="ECO:0000256" key="3">
    <source>
        <dbReference type="ARBA" id="ARBA00022741"/>
    </source>
</evidence>
<feature type="domain" description="Enoyl reductase (ER)" evidence="6">
    <location>
        <begin position="16"/>
        <end position="358"/>
    </location>
</feature>
<dbReference type="PANTHER" id="PTHR45348">
    <property type="entry name" value="HYPOTHETICAL OXIDOREDUCTASE (EUROFUNG)"/>
    <property type="match status" value="1"/>
</dbReference>
<evidence type="ECO:0000256" key="5">
    <source>
        <dbReference type="ARBA" id="ARBA00023002"/>
    </source>
</evidence>
<keyword evidence="4" id="KW-0521">NADP</keyword>
<evidence type="ECO:0000259" key="6">
    <source>
        <dbReference type="SMART" id="SM00829"/>
    </source>
</evidence>
<dbReference type="SUPFAM" id="SSF51735">
    <property type="entry name" value="NAD(P)-binding Rossmann-fold domains"/>
    <property type="match status" value="1"/>
</dbReference>
<dbReference type="SMART" id="SM00829">
    <property type="entry name" value="PKS_ER"/>
    <property type="match status" value="1"/>
</dbReference>
<dbReference type="InterPro" id="IPR047122">
    <property type="entry name" value="Trans-enoyl_RdTase-like"/>
</dbReference>
<evidence type="ECO:0000256" key="2">
    <source>
        <dbReference type="ARBA" id="ARBA00011245"/>
    </source>
</evidence>
<dbReference type="Proteomes" id="UP000326877">
    <property type="component" value="Unassembled WGS sequence"/>
</dbReference>
<proteinExistence type="inferred from homology"/>
<accession>A0A8H6E814</accession>
<protein>
    <submittedName>
        <fullName evidence="7">GroES-like protein</fullName>
    </submittedName>
</protein>
<dbReference type="Gene3D" id="3.90.180.10">
    <property type="entry name" value="Medium-chain alcohol dehydrogenases, catalytic domain"/>
    <property type="match status" value="1"/>
</dbReference>
<keyword evidence="9" id="KW-1185">Reference proteome</keyword>
<dbReference type="SUPFAM" id="SSF50129">
    <property type="entry name" value="GroES-like"/>
    <property type="match status" value="1"/>
</dbReference>
<dbReference type="InterPro" id="IPR013149">
    <property type="entry name" value="ADH-like_C"/>
</dbReference>
<dbReference type="InterPro" id="IPR013154">
    <property type="entry name" value="ADH-like_N"/>
</dbReference>
<dbReference type="GO" id="GO:0016651">
    <property type="term" value="F:oxidoreductase activity, acting on NAD(P)H"/>
    <property type="evidence" value="ECO:0007669"/>
    <property type="project" value="InterPro"/>
</dbReference>
<organism evidence="7">
    <name type="scientific">Petromyces alliaceus</name>
    <name type="common">Aspergillus alliaceus</name>
    <dbReference type="NCBI Taxonomy" id="209559"/>
    <lineage>
        <taxon>Eukaryota</taxon>
        <taxon>Fungi</taxon>
        <taxon>Dikarya</taxon>
        <taxon>Ascomycota</taxon>
        <taxon>Pezizomycotina</taxon>
        <taxon>Eurotiomycetes</taxon>
        <taxon>Eurotiomycetidae</taxon>
        <taxon>Eurotiales</taxon>
        <taxon>Aspergillaceae</taxon>
        <taxon>Aspergillus</taxon>
        <taxon>Aspergillus subgen. Circumdati</taxon>
    </lineage>
</organism>
<dbReference type="InterPro" id="IPR011032">
    <property type="entry name" value="GroES-like_sf"/>
</dbReference>
<dbReference type="InterPro" id="IPR036291">
    <property type="entry name" value="NAD(P)-bd_dom_sf"/>
</dbReference>
<gene>
    <name evidence="7" type="ORF">BDV23DRAFT_181737</name>
    <name evidence="8" type="ORF">ETB97_012286</name>
</gene>
<keyword evidence="5" id="KW-0560">Oxidoreductase</keyword>
<evidence type="ECO:0000256" key="1">
    <source>
        <dbReference type="ARBA" id="ARBA00008072"/>
    </source>
</evidence>
<dbReference type="Pfam" id="PF08240">
    <property type="entry name" value="ADH_N"/>
    <property type="match status" value="1"/>
</dbReference>
<dbReference type="PANTHER" id="PTHR45348:SF1">
    <property type="entry name" value="TRANS-ENOYL REDUCTASE STHE"/>
    <property type="match status" value="1"/>
</dbReference>
<accession>A0A5N7CDV8</accession>
<evidence type="ECO:0000313" key="7">
    <source>
        <dbReference type="EMBL" id="KAE8392335.1"/>
    </source>
</evidence>
<name>A0A5N7CDV8_PETAA</name>
<evidence type="ECO:0000313" key="9">
    <source>
        <dbReference type="Proteomes" id="UP000541154"/>
    </source>
</evidence>
<sequence>MAVSIDLPATQRAIVANDQLDYCIRDDVPLPPLLPDCVIIKTEYVGLNPVDTKMVGPFVKPGASYGIDASGTIVAMGAEVVAAGRLHLGDRIAGAAEGMEGLRPQSGAFAEYVSVDGGMALQMPDGMSFAEGAGAGLRIATASMALFHSLGLPAERLRTALDPKTQEDNSDIETTAAANTVLVYGGATSTGTMAIQLLKRCGMRVITTCSPRNFDLVRSYGADDCFDYRSPTCGADIRASTGNALEYALDCITEESTMKICYQALGRCGGKYVGLEPYPETADSRRTVAPDWILATWMRGLPISWPEPFGTQGKPEAREFARNFFPYIHPLFSAGQLKTHPIREEPDGFEGLLDGVALIRKGQINGQKLVYRTADRRVGTAIQAAA</sequence>
<dbReference type="AlphaFoldDB" id="A0A5N7CDV8"/>
<comment type="subunit">
    <text evidence="2">Monomer.</text>
</comment>
<dbReference type="InterPro" id="IPR020843">
    <property type="entry name" value="ER"/>
</dbReference>
<dbReference type="EMBL" id="ML735238">
    <property type="protein sequence ID" value="KAE8392335.1"/>
    <property type="molecule type" value="Genomic_DNA"/>
</dbReference>
<dbReference type="CDD" id="cd08249">
    <property type="entry name" value="enoyl_reductase_like"/>
    <property type="match status" value="1"/>
</dbReference>
<dbReference type="GO" id="GO:0000166">
    <property type="term" value="F:nucleotide binding"/>
    <property type="evidence" value="ECO:0007669"/>
    <property type="project" value="UniProtKB-KW"/>
</dbReference>